<name>A0AAV5TUB7_9BILA</name>
<feature type="transmembrane region" description="Helical" evidence="1">
    <location>
        <begin position="262"/>
        <end position="281"/>
    </location>
</feature>
<accession>A0AAV5TUB7</accession>
<feature type="non-terminal residue" evidence="2">
    <location>
        <position position="292"/>
    </location>
</feature>
<dbReference type="PANTHER" id="PTHR45907">
    <property type="entry name" value="SERPENTINE RECEPTOR, CLASS J"/>
    <property type="match status" value="1"/>
</dbReference>
<keyword evidence="1" id="KW-1133">Transmembrane helix</keyword>
<keyword evidence="3" id="KW-1185">Reference proteome</keyword>
<feature type="transmembrane region" description="Helical" evidence="1">
    <location>
        <begin position="177"/>
        <end position="203"/>
    </location>
</feature>
<proteinExistence type="predicted"/>
<keyword evidence="1" id="KW-0812">Transmembrane</keyword>
<evidence type="ECO:0000313" key="3">
    <source>
        <dbReference type="Proteomes" id="UP001432027"/>
    </source>
</evidence>
<protein>
    <recommendedName>
        <fullName evidence="4">G protein-coupled receptor</fullName>
    </recommendedName>
</protein>
<reference evidence="2" key="1">
    <citation type="submission" date="2023-10" db="EMBL/GenBank/DDBJ databases">
        <title>Genome assembly of Pristionchus species.</title>
        <authorList>
            <person name="Yoshida K."/>
            <person name="Sommer R.J."/>
        </authorList>
    </citation>
    <scope>NUCLEOTIDE SEQUENCE</scope>
    <source>
        <strain evidence="2">RS0144</strain>
    </source>
</reference>
<sequence length="292" mass="32556">AVTGLVLNALLLYAIARFSGAHLGTYKQLLTIFTVSNLFLVILHELVHPRAILIGTTHGGTTDTVFDDRRITALNAAFQSIPFTLLGIHFLYRYWSVRKPHLIVLFSSKKFVLFLVSIGAGQLLSWYLGSMYGTSGATDSVAKTALIAEYEKKYGKRIENAWCVLDHWRDNKLDMRLLAMVASMNVMMISALAIAATLAMLTFKHLNLTSQISTKASQLQRKLLIALCAQASVPSLFVYTPYLLVMNIPFFRIPITVIHDISVPLSTCFPGWDAAVIILLISNYRKGLMRMI</sequence>
<dbReference type="PANTHER" id="PTHR45907:SF16">
    <property type="entry name" value="SERPENTINE RECEPTOR, CLASS J"/>
    <property type="match status" value="1"/>
</dbReference>
<dbReference type="InterPro" id="IPR019428">
    <property type="entry name" value="7TM_GPCR_serpentine_rcpt_Str"/>
</dbReference>
<dbReference type="InterPro" id="IPR019423">
    <property type="entry name" value="7TM_GPCR_serpentine_rcpt_Srj"/>
</dbReference>
<feature type="non-terminal residue" evidence="2">
    <location>
        <position position="1"/>
    </location>
</feature>
<dbReference type="Pfam" id="PF10326">
    <property type="entry name" value="7TM_GPCR_Str"/>
    <property type="match status" value="1"/>
</dbReference>
<dbReference type="AlphaFoldDB" id="A0AAV5TUB7"/>
<evidence type="ECO:0008006" key="4">
    <source>
        <dbReference type="Google" id="ProtNLM"/>
    </source>
</evidence>
<organism evidence="2 3">
    <name type="scientific">Pristionchus entomophagus</name>
    <dbReference type="NCBI Taxonomy" id="358040"/>
    <lineage>
        <taxon>Eukaryota</taxon>
        <taxon>Metazoa</taxon>
        <taxon>Ecdysozoa</taxon>
        <taxon>Nematoda</taxon>
        <taxon>Chromadorea</taxon>
        <taxon>Rhabditida</taxon>
        <taxon>Rhabditina</taxon>
        <taxon>Diplogasteromorpha</taxon>
        <taxon>Diplogasteroidea</taxon>
        <taxon>Neodiplogasteridae</taxon>
        <taxon>Pristionchus</taxon>
    </lineage>
</organism>
<dbReference type="Proteomes" id="UP001432027">
    <property type="component" value="Unassembled WGS sequence"/>
</dbReference>
<keyword evidence="1" id="KW-0472">Membrane</keyword>
<dbReference type="SUPFAM" id="SSF81321">
    <property type="entry name" value="Family A G protein-coupled receptor-like"/>
    <property type="match status" value="1"/>
</dbReference>
<evidence type="ECO:0000256" key="1">
    <source>
        <dbReference type="SAM" id="Phobius"/>
    </source>
</evidence>
<evidence type="ECO:0000313" key="2">
    <source>
        <dbReference type="EMBL" id="GMS97996.1"/>
    </source>
</evidence>
<dbReference type="EMBL" id="BTSX01000005">
    <property type="protein sequence ID" value="GMS97996.1"/>
    <property type="molecule type" value="Genomic_DNA"/>
</dbReference>
<comment type="caution">
    <text evidence="2">The sequence shown here is derived from an EMBL/GenBank/DDBJ whole genome shotgun (WGS) entry which is preliminary data.</text>
</comment>
<feature type="transmembrane region" description="Helical" evidence="1">
    <location>
        <begin position="71"/>
        <end position="91"/>
    </location>
</feature>
<gene>
    <name evidence="2" type="ORF">PENTCL1PPCAC_20171</name>
</gene>
<feature type="transmembrane region" description="Helical" evidence="1">
    <location>
        <begin position="111"/>
        <end position="129"/>
    </location>
</feature>
<feature type="transmembrane region" description="Helical" evidence="1">
    <location>
        <begin position="223"/>
        <end position="242"/>
    </location>
</feature>